<evidence type="ECO:0000313" key="7">
    <source>
        <dbReference type="EMBL" id="GLR15463.1"/>
    </source>
</evidence>
<evidence type="ECO:0000256" key="5">
    <source>
        <dbReference type="SAM" id="SignalP"/>
    </source>
</evidence>
<dbReference type="InterPro" id="IPR000743">
    <property type="entry name" value="Glyco_hydro_28"/>
</dbReference>
<evidence type="ECO:0000256" key="4">
    <source>
        <dbReference type="RuleBase" id="RU361169"/>
    </source>
</evidence>
<organism evidence="7 8">
    <name type="scientific">Portibacter lacus</name>
    <dbReference type="NCBI Taxonomy" id="1099794"/>
    <lineage>
        <taxon>Bacteria</taxon>
        <taxon>Pseudomonadati</taxon>
        <taxon>Bacteroidota</taxon>
        <taxon>Saprospiria</taxon>
        <taxon>Saprospirales</taxon>
        <taxon>Haliscomenobacteraceae</taxon>
        <taxon>Portibacter</taxon>
    </lineage>
</organism>
<evidence type="ECO:0000256" key="3">
    <source>
        <dbReference type="ARBA" id="ARBA00023295"/>
    </source>
</evidence>
<protein>
    <submittedName>
        <fullName evidence="7">Glycoside hydrolase</fullName>
    </submittedName>
</protein>
<reference evidence="7" key="2">
    <citation type="submission" date="2023-01" db="EMBL/GenBank/DDBJ databases">
        <title>Draft genome sequence of Portibacter lacus strain NBRC 108769.</title>
        <authorList>
            <person name="Sun Q."/>
            <person name="Mori K."/>
        </authorList>
    </citation>
    <scope>NUCLEOTIDE SEQUENCE</scope>
    <source>
        <strain evidence="7">NBRC 108769</strain>
    </source>
</reference>
<comment type="caution">
    <text evidence="7">The sequence shown here is derived from an EMBL/GenBank/DDBJ whole genome shotgun (WGS) entry which is preliminary data.</text>
</comment>
<dbReference type="PROSITE" id="PS00502">
    <property type="entry name" value="POLYGALACTURONASE"/>
    <property type="match status" value="1"/>
</dbReference>
<dbReference type="PANTHER" id="PTHR31339">
    <property type="entry name" value="PECTIN LYASE-RELATED"/>
    <property type="match status" value="1"/>
</dbReference>
<dbReference type="AlphaFoldDB" id="A0AA37WBX9"/>
<feature type="domain" description="Rhamnogalacturonase A/B/Epimerase-like pectate lyase" evidence="6">
    <location>
        <begin position="63"/>
        <end position="116"/>
    </location>
</feature>
<dbReference type="PROSITE" id="PS51257">
    <property type="entry name" value="PROKAR_LIPOPROTEIN"/>
    <property type="match status" value="1"/>
</dbReference>
<dbReference type="InterPro" id="IPR024535">
    <property type="entry name" value="RHGA/B-epi-like_pectate_lyase"/>
</dbReference>
<dbReference type="InterPro" id="IPR011050">
    <property type="entry name" value="Pectin_lyase_fold/virulence"/>
</dbReference>
<dbReference type="InterPro" id="IPR006626">
    <property type="entry name" value="PbH1"/>
</dbReference>
<dbReference type="InterPro" id="IPR051801">
    <property type="entry name" value="GH28_Enzymes"/>
</dbReference>
<feature type="chain" id="PRO_5041232829" evidence="5">
    <location>
        <begin position="24"/>
        <end position="483"/>
    </location>
</feature>
<feature type="signal peptide" evidence="5">
    <location>
        <begin position="1"/>
        <end position="23"/>
    </location>
</feature>
<gene>
    <name evidence="7" type="ORF">GCM10007940_00780</name>
</gene>
<dbReference type="Gene3D" id="2.160.20.10">
    <property type="entry name" value="Single-stranded right-handed beta-helix, Pectin lyase-like"/>
    <property type="match status" value="1"/>
</dbReference>
<dbReference type="SUPFAM" id="SSF51126">
    <property type="entry name" value="Pectin lyase-like"/>
    <property type="match status" value="1"/>
</dbReference>
<sequence length="483" mass="53549">MRKFTFISIYLILSLCISLLSSCKESSSINQSNLELNQSDPWDQLPDILNKITLPTFPDAQYNVLEYGAVKDDGKDDTDAFRKAINACTEKGGGMVVVPAGIYHSSAIHLKSNVNFHIQEGAEILFSTNPADYPMVSTAYEGIECINYSPLIYAYKQTNIAVTGKGILNGQASNENWWIWKGNKEYGWSEGMPNQKDSTSLPRLMSSQDNGIKVEDRIYGKGHYLRPTFIEPNTCEKILIQGITIKNAPFWVIHPFKSKFITVDGVTVDSHGPNNDGCNPEYSKYVLIKNSTFNTGDDCIAIKSGRDADGRRVGIKSENIVVQNCKMIDGHGGVVIGSEASSGVRNIFVENCNMDSPNLDRAIRIKTNSRRGGVIENIYVRNLEVGQVKECVLKLNMFYGIYANQSGDFVPTIRNIHLENINVKNGGEYGILAKGHPDSPITDVYLTNVTVEKVDSPYSIENVNNIHFSNTTFNGKKADDPKI</sequence>
<dbReference type="GO" id="GO:0005975">
    <property type="term" value="P:carbohydrate metabolic process"/>
    <property type="evidence" value="ECO:0007669"/>
    <property type="project" value="InterPro"/>
</dbReference>
<dbReference type="PANTHER" id="PTHR31339:SF9">
    <property type="entry name" value="PLASMIN AND FIBRONECTIN-BINDING PROTEIN A"/>
    <property type="match status" value="1"/>
</dbReference>
<keyword evidence="8" id="KW-1185">Reference proteome</keyword>
<dbReference type="InterPro" id="IPR012334">
    <property type="entry name" value="Pectin_lyas_fold"/>
</dbReference>
<keyword evidence="3 4" id="KW-0326">Glycosidase</keyword>
<dbReference type="Pfam" id="PF00295">
    <property type="entry name" value="Glyco_hydro_28"/>
    <property type="match status" value="1"/>
</dbReference>
<dbReference type="SMART" id="SM00710">
    <property type="entry name" value="PbH1"/>
    <property type="match status" value="7"/>
</dbReference>
<dbReference type="EMBL" id="BSOH01000001">
    <property type="protein sequence ID" value="GLR15463.1"/>
    <property type="molecule type" value="Genomic_DNA"/>
</dbReference>
<name>A0AA37WBX9_9BACT</name>
<dbReference type="RefSeq" id="WP_235292356.1">
    <property type="nucleotide sequence ID" value="NZ_BSOH01000001.1"/>
</dbReference>
<evidence type="ECO:0000256" key="1">
    <source>
        <dbReference type="ARBA" id="ARBA00008834"/>
    </source>
</evidence>
<evidence type="ECO:0000256" key="2">
    <source>
        <dbReference type="ARBA" id="ARBA00022801"/>
    </source>
</evidence>
<proteinExistence type="inferred from homology"/>
<keyword evidence="2 4" id="KW-0378">Hydrolase</keyword>
<accession>A0AA37WBX9</accession>
<dbReference type="Proteomes" id="UP001156666">
    <property type="component" value="Unassembled WGS sequence"/>
</dbReference>
<reference evidence="7" key="1">
    <citation type="journal article" date="2014" name="Int. J. Syst. Evol. Microbiol.">
        <title>Complete genome sequence of Corynebacterium casei LMG S-19264T (=DSM 44701T), isolated from a smear-ripened cheese.</title>
        <authorList>
            <consortium name="US DOE Joint Genome Institute (JGI-PGF)"/>
            <person name="Walter F."/>
            <person name="Albersmeier A."/>
            <person name="Kalinowski J."/>
            <person name="Ruckert C."/>
        </authorList>
    </citation>
    <scope>NUCLEOTIDE SEQUENCE</scope>
    <source>
        <strain evidence="7">NBRC 108769</strain>
    </source>
</reference>
<dbReference type="Pfam" id="PF12708">
    <property type="entry name" value="Pect-lyase_RHGA_epim"/>
    <property type="match status" value="1"/>
</dbReference>
<evidence type="ECO:0000313" key="8">
    <source>
        <dbReference type="Proteomes" id="UP001156666"/>
    </source>
</evidence>
<dbReference type="GO" id="GO:0004650">
    <property type="term" value="F:polygalacturonase activity"/>
    <property type="evidence" value="ECO:0007669"/>
    <property type="project" value="InterPro"/>
</dbReference>
<keyword evidence="5" id="KW-0732">Signal</keyword>
<evidence type="ECO:0000259" key="6">
    <source>
        <dbReference type="Pfam" id="PF12708"/>
    </source>
</evidence>
<comment type="similarity">
    <text evidence="1 4">Belongs to the glycosyl hydrolase 28 family.</text>
</comment>